<gene>
    <name evidence="4" type="ORF">IDJ77_17515</name>
</gene>
<proteinExistence type="predicted"/>
<dbReference type="PANTHER" id="PTHR30069">
    <property type="entry name" value="TONB-DEPENDENT OUTER MEMBRANE RECEPTOR"/>
    <property type="match status" value="1"/>
</dbReference>
<feature type="domain" description="TonB-dependent receptor plug" evidence="3">
    <location>
        <begin position="742"/>
        <end position="823"/>
    </location>
</feature>
<keyword evidence="4" id="KW-0675">Receptor</keyword>
<reference evidence="4 5" key="1">
    <citation type="submission" date="2020-09" db="EMBL/GenBank/DDBJ databases">
        <title>Novel species of Mucilaginibacter isolated from a glacier on the Tibetan Plateau.</title>
        <authorList>
            <person name="Liu Q."/>
            <person name="Xin Y.-H."/>
        </authorList>
    </citation>
    <scope>NUCLEOTIDE SEQUENCE [LARGE SCALE GENOMIC DNA]</scope>
    <source>
        <strain evidence="4 5">ZT4R22</strain>
    </source>
</reference>
<evidence type="ECO:0000259" key="3">
    <source>
        <dbReference type="Pfam" id="PF07715"/>
    </source>
</evidence>
<evidence type="ECO:0000256" key="1">
    <source>
        <dbReference type="ARBA" id="ARBA00022729"/>
    </source>
</evidence>
<sequence>MKIFHRLLFLLCILCSTAALAQTDSSFLTKTVGNLKATYGAKPVEKVYLHLDKPNYIPGDTLWFKSYTVVGKTHALSALSGVLYVELISPRDSIVKRIVLRLTSGIALGDFALSGKLTPGNYNIRAYTAWMRNAGPDYFYNQRVNIGGISPGELAAPAAKLNPDVQFFPEGGEMVNGVRSKIAFKAVSQNGSGENIKGSIIDNEGTAVAEFESAHAGMGIFALLPQAGKAYSAKITLADGRAFTAPLPKALDAGYVLTVNNTRKDSLFIKVATNGQQFQAKQNTAFYLVGQSGGEVYYTAAGTLKTPVFGAGIDKRRFPSGIVQFTLFADGQPVNGRIVFVQSDDTLKMTLSSSVKTYAARSPVKLDFVAKNDANEPVAGSFSVAVINESRVGADENVEGSIFSHLLLTSDLKGYIEKPNYYFTNTTDAKRAELDILMLTQGYRRFEWKQILTAPDTRIVNQPEQSLTLEGTIKTTGGGIVPNGKLMLTATRENTVLDTVTDATGNFKFTNLQLSDTAKIVLQARKQNDGKRVAIYVKEPEYPNIIKSNAQEAANNDLSAEALRNSYAAYQNQLHNDSLKYGKQLSQVNITEKKLDKGDPYGAKRNVAGRTYNMKQYLGFPSMREVILNALIGYKMVGDVLIKAGKTGGPTDIFLDGSLVSVDNLYAYLPSEIESFKTGDVGDVQEAQIQKAYIVITTKRRAGTDTTVLKQVTITAKKAKKNVVTRSSNLHGAGNADQVLMGDQIGANCVNVSDCLRNKIFGVTFKQDGTPVNSRGGDMLIEVDGNRMPGSELNNINANDINSIEVLRSTFSKSIYGSDIGGGLLIITMKQGSERKFVTSESPTGLITYPFKGFYKARTYYTPKYTTANKNGGVLDLRSGIYWKPDVLTGKDGKATFDYFNADTKGTYRVVIEGIDDEGNLGRQVYRYKVE</sequence>
<dbReference type="RefSeq" id="WP_191190283.1">
    <property type="nucleotide sequence ID" value="NZ_JACWMY010000009.1"/>
</dbReference>
<evidence type="ECO:0000256" key="2">
    <source>
        <dbReference type="SAM" id="SignalP"/>
    </source>
</evidence>
<dbReference type="InterPro" id="IPR039426">
    <property type="entry name" value="TonB-dep_rcpt-like"/>
</dbReference>
<evidence type="ECO:0000313" key="5">
    <source>
        <dbReference type="Proteomes" id="UP000606600"/>
    </source>
</evidence>
<keyword evidence="1 2" id="KW-0732">Signal</keyword>
<dbReference type="Pfam" id="PF07715">
    <property type="entry name" value="Plug"/>
    <property type="match status" value="1"/>
</dbReference>
<name>A0ABR7WTI7_9SPHI</name>
<evidence type="ECO:0000313" key="4">
    <source>
        <dbReference type="EMBL" id="MBD1365618.1"/>
    </source>
</evidence>
<dbReference type="Gene3D" id="2.170.130.10">
    <property type="entry name" value="TonB-dependent receptor, plug domain"/>
    <property type="match status" value="1"/>
</dbReference>
<dbReference type="Gene3D" id="2.60.40.1930">
    <property type="match status" value="1"/>
</dbReference>
<dbReference type="SUPFAM" id="SSF56935">
    <property type="entry name" value="Porins"/>
    <property type="match status" value="1"/>
</dbReference>
<comment type="caution">
    <text evidence="4">The sequence shown here is derived from an EMBL/GenBank/DDBJ whole genome shotgun (WGS) entry which is preliminary data.</text>
</comment>
<keyword evidence="5" id="KW-1185">Reference proteome</keyword>
<feature type="chain" id="PRO_5047170147" evidence="2">
    <location>
        <begin position="22"/>
        <end position="931"/>
    </location>
</feature>
<dbReference type="InterPro" id="IPR012910">
    <property type="entry name" value="Plug_dom"/>
</dbReference>
<feature type="signal peptide" evidence="2">
    <location>
        <begin position="1"/>
        <end position="21"/>
    </location>
</feature>
<protein>
    <submittedName>
        <fullName evidence="4">TonB-dependent receptor plug domain-containing protein</fullName>
    </submittedName>
</protein>
<dbReference type="InterPro" id="IPR037066">
    <property type="entry name" value="Plug_dom_sf"/>
</dbReference>
<dbReference type="Proteomes" id="UP000606600">
    <property type="component" value="Unassembled WGS sequence"/>
</dbReference>
<dbReference type="EMBL" id="JACWMY010000009">
    <property type="protein sequence ID" value="MBD1365618.1"/>
    <property type="molecule type" value="Genomic_DNA"/>
</dbReference>
<organism evidence="4 5">
    <name type="scientific">Mucilaginibacter pankratovii</name>
    <dbReference type="NCBI Taxonomy" id="2772110"/>
    <lineage>
        <taxon>Bacteria</taxon>
        <taxon>Pseudomonadati</taxon>
        <taxon>Bacteroidota</taxon>
        <taxon>Sphingobacteriia</taxon>
        <taxon>Sphingobacteriales</taxon>
        <taxon>Sphingobacteriaceae</taxon>
        <taxon>Mucilaginibacter</taxon>
    </lineage>
</organism>
<dbReference type="PANTHER" id="PTHR30069:SF29">
    <property type="entry name" value="HEMOGLOBIN AND HEMOGLOBIN-HAPTOGLOBIN-BINDING PROTEIN 1-RELATED"/>
    <property type="match status" value="1"/>
</dbReference>
<accession>A0ABR7WTI7</accession>